<comment type="caution">
    <text evidence="2">The sequence shown here is derived from an EMBL/GenBank/DDBJ whole genome shotgun (WGS) entry which is preliminary data.</text>
</comment>
<gene>
    <name evidence="2" type="ORF">LCGC14_0962030</name>
</gene>
<evidence type="ECO:0000313" key="2">
    <source>
        <dbReference type="EMBL" id="KKN17821.1"/>
    </source>
</evidence>
<name>A0A0F9QXE7_9ZZZZ</name>
<accession>A0A0F9QXE7</accession>
<reference evidence="2" key="1">
    <citation type="journal article" date="2015" name="Nature">
        <title>Complex archaea that bridge the gap between prokaryotes and eukaryotes.</title>
        <authorList>
            <person name="Spang A."/>
            <person name="Saw J.H."/>
            <person name="Jorgensen S.L."/>
            <person name="Zaremba-Niedzwiedzka K."/>
            <person name="Martijn J."/>
            <person name="Lind A.E."/>
            <person name="van Eijk R."/>
            <person name="Schleper C."/>
            <person name="Guy L."/>
            <person name="Ettema T.J."/>
        </authorList>
    </citation>
    <scope>NUCLEOTIDE SEQUENCE</scope>
</reference>
<organism evidence="2">
    <name type="scientific">marine sediment metagenome</name>
    <dbReference type="NCBI Taxonomy" id="412755"/>
    <lineage>
        <taxon>unclassified sequences</taxon>
        <taxon>metagenomes</taxon>
        <taxon>ecological metagenomes</taxon>
    </lineage>
</organism>
<evidence type="ECO:0000256" key="1">
    <source>
        <dbReference type="SAM" id="MobiDB-lite"/>
    </source>
</evidence>
<feature type="region of interest" description="Disordered" evidence="1">
    <location>
        <begin position="208"/>
        <end position="269"/>
    </location>
</feature>
<proteinExistence type="predicted"/>
<sequence>MGVDALCLNRNAMERKMTNLNLSTGGDFSPFIKYNAKAGRWFVRGDNGTDVEIPSPRFAIDLANIRQGWIMFPQASPPSFVWDVQGMRAPKPEGDYKDGFKVFVMGTDPQPALANQNIGVREWSSNAYVVKAGMMELYRQYEATEKQNPNGIPIVRCVSVKCIKGEYGDNFEPVFAIEAWVGRDRVPQLTAAVSADLQSVQPIPAPDAITPFASPSPLSVKPPAMAQSGNSQSMGPGDQVATGAKAALPPISTDPADMHPDVMDDPVPF</sequence>
<protein>
    <submittedName>
        <fullName evidence="2">Uncharacterized protein</fullName>
    </submittedName>
</protein>
<dbReference type="EMBL" id="LAZR01003486">
    <property type="protein sequence ID" value="KKN17821.1"/>
    <property type="molecule type" value="Genomic_DNA"/>
</dbReference>
<dbReference type="AlphaFoldDB" id="A0A0F9QXE7"/>